<evidence type="ECO:0000256" key="1">
    <source>
        <dbReference type="SAM" id="MobiDB-lite"/>
    </source>
</evidence>
<protein>
    <recommendedName>
        <fullName evidence="6">Reverse transcriptase Ty1/copia-type domain-containing protein</fullName>
    </recommendedName>
</protein>
<organism evidence="4 5">
    <name type="scientific">Escallonia herrerae</name>
    <dbReference type="NCBI Taxonomy" id="1293975"/>
    <lineage>
        <taxon>Eukaryota</taxon>
        <taxon>Viridiplantae</taxon>
        <taxon>Streptophyta</taxon>
        <taxon>Embryophyta</taxon>
        <taxon>Tracheophyta</taxon>
        <taxon>Spermatophyta</taxon>
        <taxon>Magnoliopsida</taxon>
        <taxon>eudicotyledons</taxon>
        <taxon>Gunneridae</taxon>
        <taxon>Pentapetalae</taxon>
        <taxon>asterids</taxon>
        <taxon>campanulids</taxon>
        <taxon>Escalloniales</taxon>
        <taxon>Escalloniaceae</taxon>
        <taxon>Escallonia</taxon>
    </lineage>
</organism>
<feature type="domain" description="Reverse transcriptase Ty1/copia-type" evidence="2">
    <location>
        <begin position="259"/>
        <end position="501"/>
    </location>
</feature>
<dbReference type="Proteomes" id="UP001188597">
    <property type="component" value="Unassembled WGS sequence"/>
</dbReference>
<feature type="compositionally biased region" description="Polar residues" evidence="1">
    <location>
        <begin position="91"/>
        <end position="110"/>
    </location>
</feature>
<feature type="domain" description="Retroviral polymerase SH3-like" evidence="3">
    <location>
        <begin position="6"/>
        <end position="57"/>
    </location>
</feature>
<feature type="region of interest" description="Disordered" evidence="1">
    <location>
        <begin position="182"/>
        <end position="203"/>
    </location>
</feature>
<evidence type="ECO:0000313" key="4">
    <source>
        <dbReference type="EMBL" id="KAK3025155.1"/>
    </source>
</evidence>
<name>A0AA89B2F1_9ASTE</name>
<dbReference type="InterPro" id="IPR057670">
    <property type="entry name" value="SH3_retrovirus"/>
</dbReference>
<dbReference type="InterPro" id="IPR013103">
    <property type="entry name" value="RVT_2"/>
</dbReference>
<dbReference type="PANTHER" id="PTHR43383">
    <property type="entry name" value="NODULIN 6"/>
    <property type="match status" value="1"/>
</dbReference>
<dbReference type="SUPFAM" id="SSF56672">
    <property type="entry name" value="DNA/RNA polymerases"/>
    <property type="match status" value="1"/>
</dbReference>
<dbReference type="EMBL" id="JAVXUP010000563">
    <property type="protein sequence ID" value="KAK3025155.1"/>
    <property type="molecule type" value="Genomic_DNA"/>
</dbReference>
<dbReference type="PANTHER" id="PTHR43383:SF2">
    <property type="entry name" value="AMIDOHYDROLASE 2 FAMILY PROTEIN"/>
    <property type="match status" value="1"/>
</dbReference>
<feature type="region of interest" description="Disordered" evidence="1">
    <location>
        <begin position="86"/>
        <end position="160"/>
    </location>
</feature>
<evidence type="ECO:0008006" key="6">
    <source>
        <dbReference type="Google" id="ProtNLM"/>
    </source>
</evidence>
<proteinExistence type="predicted"/>
<reference evidence="4" key="1">
    <citation type="submission" date="2022-12" db="EMBL/GenBank/DDBJ databases">
        <title>Draft genome assemblies for two species of Escallonia (Escalloniales).</title>
        <authorList>
            <person name="Chanderbali A."/>
            <person name="Dervinis C."/>
            <person name="Anghel I."/>
            <person name="Soltis D."/>
            <person name="Soltis P."/>
            <person name="Zapata F."/>
        </authorList>
    </citation>
    <scope>NUCLEOTIDE SEQUENCE</scope>
    <source>
        <strain evidence="4">UCBG64.0493</strain>
        <tissue evidence="4">Leaf</tissue>
    </source>
</reference>
<dbReference type="InterPro" id="IPR043502">
    <property type="entry name" value="DNA/RNA_pol_sf"/>
</dbReference>
<evidence type="ECO:0000313" key="5">
    <source>
        <dbReference type="Proteomes" id="UP001188597"/>
    </source>
</evidence>
<sequence length="670" mass="74515">MNGKPHDKFAPRSKSGIFVGYPNGQKGYRIYDLESKVIYSSRDVQFFESIFPFADKKDNIADLQTCHTPFGLTDHLSVDWECQAASHAPTGETSKSTQTSDVPTRSNSPHNVDLEPLSLGSSSSQDQIPLDQAPGSAELSPSTIQSPIRTEQSALPINEPLVVPSKRTRQVSKNLSGYNYTLPPSLAPPSSTSHSSSPSANSTVYPLSHNISHSKFSRTHTAFLAAISSVDEPKYFSQAVKHAHWKDAMAKEISALEANNTWTLMPLPSGKRAIDSKWVYKVKFHPDGTVERYKARLVAKGYTQIEGLDFHETFAPVAKLVTVRCLLAIASIKKWELHQLDVNNAFLHGDLEEEVYMKIPQGFSKQGENRVCRLQKSLYGLRQASHNWYHKFTQSLLVVGFIQSQSDHSLFTFARKGSFLAVLIYVDDVIVTGTDSAKISWLKHYLDTKFHIKDLGKLKYFLGIEVARSSDGIVLSQCKYVLDILTECGLTGCKPSSSPMAEQHQLDLNSGELCDDPGQYRRGVLEVISIFRSKSASGVLEARQGAIGSRLAHYLKTLGSKLRDNFRWNLDSSILAFPKKDSSLGRPEKDSPLLAYSKKDYSLFFAYSKKDSPLLAYSKKAYPKKDSSLLPLNTIQDTLLILEESSDFLSPTNVGQDVIYTKGQVATFFE</sequence>
<dbReference type="Pfam" id="PF25597">
    <property type="entry name" value="SH3_retrovirus"/>
    <property type="match status" value="1"/>
</dbReference>
<accession>A0AA89B2F1</accession>
<feature type="compositionally biased region" description="Polar residues" evidence="1">
    <location>
        <begin position="139"/>
        <end position="155"/>
    </location>
</feature>
<comment type="caution">
    <text evidence="4">The sequence shown here is derived from an EMBL/GenBank/DDBJ whole genome shotgun (WGS) entry which is preliminary data.</text>
</comment>
<dbReference type="AlphaFoldDB" id="A0AA89B2F1"/>
<evidence type="ECO:0000259" key="2">
    <source>
        <dbReference type="Pfam" id="PF07727"/>
    </source>
</evidence>
<feature type="compositionally biased region" description="Low complexity" evidence="1">
    <location>
        <begin position="182"/>
        <end position="202"/>
    </location>
</feature>
<evidence type="ECO:0000259" key="3">
    <source>
        <dbReference type="Pfam" id="PF25597"/>
    </source>
</evidence>
<gene>
    <name evidence="4" type="ORF">RJ639_043041</name>
</gene>
<dbReference type="Pfam" id="PF07727">
    <property type="entry name" value="RVT_2"/>
    <property type="match status" value="1"/>
</dbReference>
<keyword evidence="5" id="KW-1185">Reference proteome</keyword>